<keyword evidence="1" id="KW-0472">Membrane</keyword>
<evidence type="ECO:0000313" key="1">
    <source>
        <dbReference type="EMBL" id="DAE07146.1"/>
    </source>
</evidence>
<keyword evidence="1" id="KW-0812">Transmembrane</keyword>
<accession>A0A8S5PJR7</accession>
<sequence length="46" mass="5735">MACEKAAHFIYTLFAFCFLLIDFFYNVYLFDMFYLFCFFYMCIFSI</sequence>
<name>A0A8S5PJR7_9CAUD</name>
<protein>
    <submittedName>
        <fullName evidence="1">Transmembrane protein</fullName>
    </submittedName>
</protein>
<dbReference type="EMBL" id="BK015446">
    <property type="protein sequence ID" value="DAE07146.1"/>
    <property type="molecule type" value="Genomic_DNA"/>
</dbReference>
<reference evidence="1" key="1">
    <citation type="journal article" date="2021" name="Proc. Natl. Acad. Sci. U.S.A.">
        <title>A Catalog of Tens of Thousands of Viruses from Human Metagenomes Reveals Hidden Associations with Chronic Diseases.</title>
        <authorList>
            <person name="Tisza M.J."/>
            <person name="Buck C.B."/>
        </authorList>
    </citation>
    <scope>NUCLEOTIDE SEQUENCE</scope>
    <source>
        <strain evidence="1">CtsK93</strain>
    </source>
</reference>
<proteinExistence type="predicted"/>
<organism evidence="1">
    <name type="scientific">Myoviridae sp. ctsK93</name>
    <dbReference type="NCBI Taxonomy" id="2825190"/>
    <lineage>
        <taxon>Viruses</taxon>
        <taxon>Duplodnaviria</taxon>
        <taxon>Heunggongvirae</taxon>
        <taxon>Uroviricota</taxon>
        <taxon>Caudoviricetes</taxon>
    </lineage>
</organism>